<feature type="transmembrane region" description="Helical" evidence="1">
    <location>
        <begin position="56"/>
        <end position="74"/>
    </location>
</feature>
<dbReference type="NCBIfam" id="NF037970">
    <property type="entry name" value="vanZ_1"/>
    <property type="match status" value="1"/>
</dbReference>
<evidence type="ECO:0000256" key="1">
    <source>
        <dbReference type="SAM" id="Phobius"/>
    </source>
</evidence>
<dbReference type="EMBL" id="CP032412">
    <property type="protein sequence ID" value="AYB46931.1"/>
    <property type="molecule type" value="Genomic_DNA"/>
</dbReference>
<dbReference type="RefSeq" id="WP_119850457.1">
    <property type="nucleotide sequence ID" value="NZ_CP032412.1"/>
</dbReference>
<organism evidence="3 4">
    <name type="scientific">Paenibacillus lautus</name>
    <name type="common">Bacillus lautus</name>
    <dbReference type="NCBI Taxonomy" id="1401"/>
    <lineage>
        <taxon>Bacteria</taxon>
        <taxon>Bacillati</taxon>
        <taxon>Bacillota</taxon>
        <taxon>Bacilli</taxon>
        <taxon>Bacillales</taxon>
        <taxon>Paenibacillaceae</taxon>
        <taxon>Paenibacillus</taxon>
    </lineage>
</organism>
<proteinExistence type="predicted"/>
<dbReference type="KEGG" id="plw:D5F53_28065"/>
<dbReference type="InterPro" id="IPR006976">
    <property type="entry name" value="VanZ-like"/>
</dbReference>
<evidence type="ECO:0000313" key="3">
    <source>
        <dbReference type="EMBL" id="AYB46931.1"/>
    </source>
</evidence>
<evidence type="ECO:0000259" key="2">
    <source>
        <dbReference type="Pfam" id="PF04892"/>
    </source>
</evidence>
<name>A0A385TU28_PAELA</name>
<reference evidence="3 4" key="1">
    <citation type="submission" date="2018-09" db="EMBL/GenBank/DDBJ databases">
        <title>Genome Sequence of Paenibacillus lautus Strain E7593-69, Azo Dye-Degrading Bacteria, Isolated from Commercial Tattoo Inks.</title>
        <authorList>
            <person name="Nho S.W."/>
            <person name="Kim S.-J."/>
            <person name="Kweon O."/>
            <person name="Cerniglia C.E."/>
        </authorList>
    </citation>
    <scope>NUCLEOTIDE SEQUENCE [LARGE SCALE GENOMIC DNA]</scope>
    <source>
        <strain evidence="3 4">E7593-69</strain>
    </source>
</reference>
<sequence>MRIILTVIWAIVLFIFTCSVNFNLLVQYHIINFQLNPSPDWLELVKLDFQWYSHDWILRKIGHLIGFFILALLASNFGKYKPAFYLSVIYAALTEILQLFFFRGGRIYDVMNDSFGILLAYLCCLILFRKSSRKKRNFNLVISTNSNHVKHEEKKH</sequence>
<dbReference type="Proteomes" id="UP000266552">
    <property type="component" value="Chromosome"/>
</dbReference>
<feature type="transmembrane region" description="Helical" evidence="1">
    <location>
        <begin position="107"/>
        <end position="128"/>
    </location>
</feature>
<keyword evidence="4" id="KW-1185">Reference proteome</keyword>
<keyword evidence="1" id="KW-1133">Transmembrane helix</keyword>
<evidence type="ECO:0000313" key="4">
    <source>
        <dbReference type="Proteomes" id="UP000266552"/>
    </source>
</evidence>
<protein>
    <submittedName>
        <fullName evidence="3">VanZ family protein</fullName>
    </submittedName>
</protein>
<feature type="transmembrane region" description="Helical" evidence="1">
    <location>
        <begin position="7"/>
        <end position="31"/>
    </location>
</feature>
<feature type="transmembrane region" description="Helical" evidence="1">
    <location>
        <begin position="83"/>
        <end position="101"/>
    </location>
</feature>
<keyword evidence="1" id="KW-0472">Membrane</keyword>
<gene>
    <name evidence="3" type="ORF">D5F53_28065</name>
</gene>
<dbReference type="Pfam" id="PF04892">
    <property type="entry name" value="VanZ"/>
    <property type="match status" value="1"/>
</dbReference>
<feature type="domain" description="VanZ-like" evidence="2">
    <location>
        <begin position="4"/>
        <end position="127"/>
    </location>
</feature>
<keyword evidence="1" id="KW-0812">Transmembrane</keyword>
<dbReference type="AlphaFoldDB" id="A0A385TU28"/>
<accession>A0A385TU28</accession>